<dbReference type="EMBL" id="BMML01000025">
    <property type="protein sequence ID" value="GGN37089.1"/>
    <property type="molecule type" value="Genomic_DNA"/>
</dbReference>
<dbReference type="Proteomes" id="UP000653411">
    <property type="component" value="Unassembled WGS sequence"/>
</dbReference>
<name>A0A917XLI5_9ACTN</name>
<organism evidence="2 3">
    <name type="scientific">Streptomyces fuscichromogenes</name>
    <dbReference type="NCBI Taxonomy" id="1324013"/>
    <lineage>
        <taxon>Bacteria</taxon>
        <taxon>Bacillati</taxon>
        <taxon>Actinomycetota</taxon>
        <taxon>Actinomycetes</taxon>
        <taxon>Kitasatosporales</taxon>
        <taxon>Streptomycetaceae</taxon>
        <taxon>Streptomyces</taxon>
    </lineage>
</organism>
<feature type="compositionally biased region" description="Gly residues" evidence="1">
    <location>
        <begin position="92"/>
        <end position="117"/>
    </location>
</feature>
<protein>
    <submittedName>
        <fullName evidence="2">Uncharacterized protein</fullName>
    </submittedName>
</protein>
<gene>
    <name evidence="2" type="ORF">GCM10011578_081010</name>
</gene>
<evidence type="ECO:0000313" key="2">
    <source>
        <dbReference type="EMBL" id="GGN37089.1"/>
    </source>
</evidence>
<comment type="caution">
    <text evidence="2">The sequence shown here is derived from an EMBL/GenBank/DDBJ whole genome shotgun (WGS) entry which is preliminary data.</text>
</comment>
<feature type="region of interest" description="Disordered" evidence="1">
    <location>
        <begin position="91"/>
        <end position="117"/>
    </location>
</feature>
<reference evidence="2" key="2">
    <citation type="submission" date="2020-09" db="EMBL/GenBank/DDBJ databases">
        <authorList>
            <person name="Sun Q."/>
            <person name="Zhou Y."/>
        </authorList>
    </citation>
    <scope>NUCLEOTIDE SEQUENCE</scope>
    <source>
        <strain evidence="2">CGMCC 4.7110</strain>
    </source>
</reference>
<sequence length="117" mass="11939">MPDALEGEQPFAVHLVEVGLVPDPQADLEVGGSGDDVDLLDLGYAELAQHLLAAYGARLLVVGRRTLDDDEAEAAWGRPQDAVFPELPASTIGGGKGRGGHVSVGGRVSGLGSGKPS</sequence>
<proteinExistence type="predicted"/>
<evidence type="ECO:0000256" key="1">
    <source>
        <dbReference type="SAM" id="MobiDB-lite"/>
    </source>
</evidence>
<keyword evidence="3" id="KW-1185">Reference proteome</keyword>
<accession>A0A917XLI5</accession>
<dbReference type="AlphaFoldDB" id="A0A917XLI5"/>
<evidence type="ECO:0000313" key="3">
    <source>
        <dbReference type="Proteomes" id="UP000653411"/>
    </source>
</evidence>
<reference evidence="2" key="1">
    <citation type="journal article" date="2014" name="Int. J. Syst. Evol. Microbiol.">
        <title>Complete genome sequence of Corynebacterium casei LMG S-19264T (=DSM 44701T), isolated from a smear-ripened cheese.</title>
        <authorList>
            <consortium name="US DOE Joint Genome Institute (JGI-PGF)"/>
            <person name="Walter F."/>
            <person name="Albersmeier A."/>
            <person name="Kalinowski J."/>
            <person name="Ruckert C."/>
        </authorList>
    </citation>
    <scope>NUCLEOTIDE SEQUENCE</scope>
    <source>
        <strain evidence="2">CGMCC 4.7110</strain>
    </source>
</reference>